<evidence type="ECO:0000313" key="2">
    <source>
        <dbReference type="EMBL" id="KAH1185145.1"/>
    </source>
</evidence>
<accession>A0A9D4B974</accession>
<keyword evidence="3" id="KW-1185">Reference proteome</keyword>
<dbReference type="AlphaFoldDB" id="A0A9D4B974"/>
<evidence type="ECO:0000313" key="3">
    <source>
        <dbReference type="Proteomes" id="UP000827986"/>
    </source>
</evidence>
<comment type="caution">
    <text evidence="2">The sequence shown here is derived from an EMBL/GenBank/DDBJ whole genome shotgun (WGS) entry which is preliminary data.</text>
</comment>
<proteinExistence type="predicted"/>
<reference evidence="2" key="1">
    <citation type="submission" date="2021-09" db="EMBL/GenBank/DDBJ databases">
        <title>The genome of Mauremys mutica provides insights into the evolution of semi-aquatic lifestyle.</title>
        <authorList>
            <person name="Gong S."/>
            <person name="Gao Y."/>
        </authorList>
    </citation>
    <scope>NUCLEOTIDE SEQUENCE</scope>
    <source>
        <strain evidence="2">MM-2020</strain>
        <tissue evidence="2">Muscle</tissue>
    </source>
</reference>
<organism evidence="2 3">
    <name type="scientific">Mauremys mutica</name>
    <name type="common">yellowpond turtle</name>
    <dbReference type="NCBI Taxonomy" id="74926"/>
    <lineage>
        <taxon>Eukaryota</taxon>
        <taxon>Metazoa</taxon>
        <taxon>Chordata</taxon>
        <taxon>Craniata</taxon>
        <taxon>Vertebrata</taxon>
        <taxon>Euteleostomi</taxon>
        <taxon>Archelosauria</taxon>
        <taxon>Testudinata</taxon>
        <taxon>Testudines</taxon>
        <taxon>Cryptodira</taxon>
        <taxon>Durocryptodira</taxon>
        <taxon>Testudinoidea</taxon>
        <taxon>Geoemydidae</taxon>
        <taxon>Geoemydinae</taxon>
        <taxon>Mauremys</taxon>
    </lineage>
</organism>
<protein>
    <submittedName>
        <fullName evidence="2">Uncharacterized protein</fullName>
    </submittedName>
</protein>
<feature type="region of interest" description="Disordered" evidence="1">
    <location>
        <begin position="88"/>
        <end position="111"/>
    </location>
</feature>
<evidence type="ECO:0000256" key="1">
    <source>
        <dbReference type="SAM" id="MobiDB-lite"/>
    </source>
</evidence>
<sequence>MCFAPHSLSLAGSAAPGPAWGEQMLVGTLPAPQEGAVGEVEEPPPAQPPEGRGWGNETEPSVQRRDPPGKGQGEISLAWLLLSGLVSPRGPGNLGKGGGEAPLDCGSSWSL</sequence>
<gene>
    <name evidence="2" type="ORF">KIL84_013086</name>
</gene>
<dbReference type="EMBL" id="JAHDVG010000464">
    <property type="protein sequence ID" value="KAH1185145.1"/>
    <property type="molecule type" value="Genomic_DNA"/>
</dbReference>
<feature type="region of interest" description="Disordered" evidence="1">
    <location>
        <begin position="1"/>
        <end position="74"/>
    </location>
</feature>
<dbReference type="Proteomes" id="UP000827986">
    <property type="component" value="Unassembled WGS sequence"/>
</dbReference>
<name>A0A9D4B974_9SAUR</name>